<keyword evidence="2" id="KW-1133">Transmembrane helix</keyword>
<dbReference type="HOGENOM" id="CLU_922237_0_0_1"/>
<dbReference type="EMBL" id="KB200869">
    <property type="protein sequence ID" value="ESO99924.1"/>
    <property type="molecule type" value="Genomic_DNA"/>
</dbReference>
<evidence type="ECO:0000256" key="2">
    <source>
        <dbReference type="SAM" id="Phobius"/>
    </source>
</evidence>
<proteinExistence type="predicted"/>
<sequence length="302" mass="32897">MAEKQGPSPGYQESNSGYPNHPGYPQTYQPKQSGASKPITVQVEKETEHDSTHSSGGGFLNSLKSGVKQVGKQLGKEIDYCSNKLNTALDTNASGTMLDMFKNGNVVQLVSRASGRCLQIVSLPDNSLIVDGHGPSDPKAFFTHWTVVNEGQNQVRLHNNNNYLCIANGHTCLAHVGPGVTQGLETKFQLTQTNQFVIFESLKERHRHIGILSDGQLKPAVATGREDHAQFGVNVIYTPYPTSNVTVGCESRFSFVRNLIVFSSFTINYNNLSVLFSSILIHVVSGLLSGITGIVFVWVSQD</sequence>
<feature type="compositionally biased region" description="Basic and acidic residues" evidence="1">
    <location>
        <begin position="43"/>
        <end position="52"/>
    </location>
</feature>
<evidence type="ECO:0000313" key="4">
    <source>
        <dbReference type="Proteomes" id="UP000030746"/>
    </source>
</evidence>
<feature type="region of interest" description="Disordered" evidence="1">
    <location>
        <begin position="1"/>
        <end position="62"/>
    </location>
</feature>
<dbReference type="KEGG" id="lgi:LOTGIDRAFT_230861"/>
<feature type="compositionally biased region" description="Polar residues" evidence="1">
    <location>
        <begin position="26"/>
        <end position="35"/>
    </location>
</feature>
<dbReference type="InterPro" id="IPR008996">
    <property type="entry name" value="IL1/FGF"/>
</dbReference>
<dbReference type="SUPFAM" id="SSF50353">
    <property type="entry name" value="Cytokine"/>
    <property type="match status" value="1"/>
</dbReference>
<keyword evidence="2" id="KW-0812">Transmembrane</keyword>
<protein>
    <submittedName>
        <fullName evidence="3">Uncharacterized protein</fullName>
    </submittedName>
</protein>
<dbReference type="AlphaFoldDB" id="V4CDF0"/>
<keyword evidence="2" id="KW-0472">Membrane</keyword>
<keyword evidence="4" id="KW-1185">Reference proteome</keyword>
<feature type="transmembrane region" description="Helical" evidence="2">
    <location>
        <begin position="274"/>
        <end position="299"/>
    </location>
</feature>
<gene>
    <name evidence="3" type="ORF">LOTGIDRAFT_230861</name>
</gene>
<dbReference type="RefSeq" id="XP_009049364.1">
    <property type="nucleotide sequence ID" value="XM_009051116.1"/>
</dbReference>
<name>V4CDF0_LOTGI</name>
<dbReference type="Proteomes" id="UP000030746">
    <property type="component" value="Unassembled WGS sequence"/>
</dbReference>
<organism evidence="3 4">
    <name type="scientific">Lottia gigantea</name>
    <name type="common">Giant owl limpet</name>
    <dbReference type="NCBI Taxonomy" id="225164"/>
    <lineage>
        <taxon>Eukaryota</taxon>
        <taxon>Metazoa</taxon>
        <taxon>Spiralia</taxon>
        <taxon>Lophotrochozoa</taxon>
        <taxon>Mollusca</taxon>
        <taxon>Gastropoda</taxon>
        <taxon>Patellogastropoda</taxon>
        <taxon>Lottioidea</taxon>
        <taxon>Lottiidae</taxon>
        <taxon>Lottia</taxon>
    </lineage>
</organism>
<dbReference type="OrthoDB" id="10023911at2759"/>
<dbReference type="CTD" id="20248406"/>
<dbReference type="OMA" id="IYPTCHI"/>
<reference evidence="3 4" key="1">
    <citation type="journal article" date="2013" name="Nature">
        <title>Insights into bilaterian evolution from three spiralian genomes.</title>
        <authorList>
            <person name="Simakov O."/>
            <person name="Marletaz F."/>
            <person name="Cho S.J."/>
            <person name="Edsinger-Gonzales E."/>
            <person name="Havlak P."/>
            <person name="Hellsten U."/>
            <person name="Kuo D.H."/>
            <person name="Larsson T."/>
            <person name="Lv J."/>
            <person name="Arendt D."/>
            <person name="Savage R."/>
            <person name="Osoegawa K."/>
            <person name="de Jong P."/>
            <person name="Grimwood J."/>
            <person name="Chapman J.A."/>
            <person name="Shapiro H."/>
            <person name="Aerts A."/>
            <person name="Otillar R.P."/>
            <person name="Terry A.Y."/>
            <person name="Boore J.L."/>
            <person name="Grigoriev I.V."/>
            <person name="Lindberg D.R."/>
            <person name="Seaver E.C."/>
            <person name="Weisblat D.A."/>
            <person name="Putnam N.H."/>
            <person name="Rokhsar D.S."/>
        </authorList>
    </citation>
    <scope>NUCLEOTIDE SEQUENCE [LARGE SCALE GENOMIC DNA]</scope>
</reference>
<evidence type="ECO:0000256" key="1">
    <source>
        <dbReference type="SAM" id="MobiDB-lite"/>
    </source>
</evidence>
<evidence type="ECO:0000313" key="3">
    <source>
        <dbReference type="EMBL" id="ESO99924.1"/>
    </source>
</evidence>
<accession>V4CDF0</accession>
<dbReference type="GeneID" id="20248406"/>
<dbReference type="Gene3D" id="2.80.10.50">
    <property type="match status" value="1"/>
</dbReference>